<sequence length="73" mass="7733">MDWVTPYAPSAIPTSSTFSPPGIVLAYIENTGMIMKRPSMRSAKMAASDTVARNSGALMREEVADGLDIGSVL</sequence>
<name>A0A6J5AD42_9BURK</name>
<evidence type="ECO:0000313" key="1">
    <source>
        <dbReference type="EMBL" id="CAB3664850.1"/>
    </source>
</evidence>
<protein>
    <submittedName>
        <fullName evidence="1">Uncharacterized protein</fullName>
    </submittedName>
</protein>
<dbReference type="Proteomes" id="UP000494205">
    <property type="component" value="Unassembled WGS sequence"/>
</dbReference>
<organism evidence="1 2">
    <name type="scientific">Paraburkholderia rhynchosiae</name>
    <dbReference type="NCBI Taxonomy" id="487049"/>
    <lineage>
        <taxon>Bacteria</taxon>
        <taxon>Pseudomonadati</taxon>
        <taxon>Pseudomonadota</taxon>
        <taxon>Betaproteobacteria</taxon>
        <taxon>Burkholderiales</taxon>
        <taxon>Burkholderiaceae</taxon>
        <taxon>Paraburkholderia</taxon>
    </lineage>
</organism>
<dbReference type="EMBL" id="CADIJZ010000005">
    <property type="protein sequence ID" value="CAB3664850.1"/>
    <property type="molecule type" value="Genomic_DNA"/>
</dbReference>
<reference evidence="1 2" key="1">
    <citation type="submission" date="2020-04" db="EMBL/GenBank/DDBJ databases">
        <authorList>
            <person name="De Canck E."/>
        </authorList>
    </citation>
    <scope>NUCLEOTIDE SEQUENCE [LARGE SCALE GENOMIC DNA]</scope>
    <source>
        <strain evidence="1 2">LMG 27174</strain>
    </source>
</reference>
<accession>A0A6J5AD42</accession>
<gene>
    <name evidence="1" type="ORF">LMG27174_01841</name>
</gene>
<dbReference type="AlphaFoldDB" id="A0A6J5AD42"/>
<evidence type="ECO:0000313" key="2">
    <source>
        <dbReference type="Proteomes" id="UP000494205"/>
    </source>
</evidence>
<proteinExistence type="predicted"/>